<dbReference type="AlphaFoldDB" id="A0ABD1PS03"/>
<organism evidence="2 3">
    <name type="scientific">Abeliophyllum distichum</name>
    <dbReference type="NCBI Taxonomy" id="126358"/>
    <lineage>
        <taxon>Eukaryota</taxon>
        <taxon>Viridiplantae</taxon>
        <taxon>Streptophyta</taxon>
        <taxon>Embryophyta</taxon>
        <taxon>Tracheophyta</taxon>
        <taxon>Spermatophyta</taxon>
        <taxon>Magnoliopsida</taxon>
        <taxon>eudicotyledons</taxon>
        <taxon>Gunneridae</taxon>
        <taxon>Pentapetalae</taxon>
        <taxon>asterids</taxon>
        <taxon>lamiids</taxon>
        <taxon>Lamiales</taxon>
        <taxon>Oleaceae</taxon>
        <taxon>Forsythieae</taxon>
        <taxon>Abeliophyllum</taxon>
    </lineage>
</organism>
<keyword evidence="3" id="KW-1185">Reference proteome</keyword>
<reference evidence="3" key="1">
    <citation type="submission" date="2024-07" db="EMBL/GenBank/DDBJ databases">
        <title>Two chromosome-level genome assemblies of Korean endemic species Abeliophyllum distichum and Forsythia ovata (Oleaceae).</title>
        <authorList>
            <person name="Jang H."/>
        </authorList>
    </citation>
    <scope>NUCLEOTIDE SEQUENCE [LARGE SCALE GENOMIC DNA]</scope>
</reference>
<comment type="caution">
    <text evidence="2">The sequence shown here is derived from an EMBL/GenBank/DDBJ whole genome shotgun (WGS) entry which is preliminary data.</text>
</comment>
<dbReference type="Proteomes" id="UP001604336">
    <property type="component" value="Unassembled WGS sequence"/>
</dbReference>
<evidence type="ECO:0000256" key="1">
    <source>
        <dbReference type="SAM" id="MobiDB-lite"/>
    </source>
</evidence>
<evidence type="ECO:0000313" key="2">
    <source>
        <dbReference type="EMBL" id="KAL2466708.1"/>
    </source>
</evidence>
<evidence type="ECO:0000313" key="3">
    <source>
        <dbReference type="Proteomes" id="UP001604336"/>
    </source>
</evidence>
<accession>A0ABD1PS03</accession>
<feature type="region of interest" description="Disordered" evidence="1">
    <location>
        <begin position="1"/>
        <end position="23"/>
    </location>
</feature>
<dbReference type="EMBL" id="JBFOLK010000013">
    <property type="protein sequence ID" value="KAL2466708.1"/>
    <property type="molecule type" value="Genomic_DNA"/>
</dbReference>
<protein>
    <submittedName>
        <fullName evidence="2">Uncharacterized protein</fullName>
    </submittedName>
</protein>
<proteinExistence type="predicted"/>
<gene>
    <name evidence="2" type="ORF">Adt_42559</name>
</gene>
<sequence length="111" mass="12465">MFDGKREGFNTNQLGKSGSGGTWRRERPRMLWIHEVALSFACWEQGYLVPDLCTGACPGDIVELRVEDKVPADRRVAVLKINGGGRDLAMGWGSGEYEVILCFLKVMRLYL</sequence>
<name>A0ABD1PS03_9LAMI</name>